<dbReference type="STRING" id="1499967.U27_04063"/>
<dbReference type="InterPro" id="IPR008794">
    <property type="entry name" value="Pro_racemase_fam"/>
</dbReference>
<comment type="similarity">
    <text evidence="1">Belongs to the proline racemase family.</text>
</comment>
<dbReference type="EMBL" id="DF820465">
    <property type="protein sequence ID" value="GAK57099.1"/>
    <property type="molecule type" value="Genomic_DNA"/>
</dbReference>
<evidence type="ECO:0000256" key="1">
    <source>
        <dbReference type="ARBA" id="ARBA00007529"/>
    </source>
</evidence>
<dbReference type="SUPFAM" id="SSF54506">
    <property type="entry name" value="Diaminopimelate epimerase-like"/>
    <property type="match status" value="1"/>
</dbReference>
<dbReference type="Proteomes" id="UP000030661">
    <property type="component" value="Unassembled WGS sequence"/>
</dbReference>
<dbReference type="Gene3D" id="3.10.310.10">
    <property type="entry name" value="Diaminopimelate Epimerase, Chain A, domain 1"/>
    <property type="match status" value="2"/>
</dbReference>
<dbReference type="eggNOG" id="COG3938">
    <property type="taxonomic scope" value="Bacteria"/>
</dbReference>
<dbReference type="GO" id="GO:0047580">
    <property type="term" value="F:4-hydroxyproline epimerase activity"/>
    <property type="evidence" value="ECO:0007669"/>
    <property type="project" value="TreeGrafter"/>
</dbReference>
<dbReference type="HOGENOM" id="CLU_036729_0_0_0"/>
<keyword evidence="3" id="KW-1185">Reference proteome</keyword>
<evidence type="ECO:0000313" key="3">
    <source>
        <dbReference type="Proteomes" id="UP000030661"/>
    </source>
</evidence>
<evidence type="ECO:0000313" key="2">
    <source>
        <dbReference type="EMBL" id="GAK57099.1"/>
    </source>
</evidence>
<proteinExistence type="inferred from homology"/>
<accession>A0A081BXP4</accession>
<gene>
    <name evidence="2" type="ORF">U27_04063</name>
</gene>
<dbReference type="PIRSF" id="PIRSF029792">
    <property type="entry name" value="Pro_racemase"/>
    <property type="match status" value="1"/>
</dbReference>
<dbReference type="AlphaFoldDB" id="A0A081BXP4"/>
<dbReference type="Pfam" id="PF05544">
    <property type="entry name" value="Pro_racemase"/>
    <property type="match status" value="1"/>
</dbReference>
<dbReference type="PANTHER" id="PTHR33442:SF1">
    <property type="entry name" value="TRANS-3-HYDROXY-L-PROLINE DEHYDRATASE"/>
    <property type="match status" value="1"/>
</dbReference>
<sequence length="357" mass="38835">MIKLMDTIHFSNSLHTLPNWNPPSTWIKITTLDAHTEGEPLRVITGGYPELPGATILDRRRYAKEHYDHLRTALMWEPRGHADMYGAILTPPVTSDADFGILFLHNEGFSTMCGHGIIAITKVAVETGMVTVQTPVTTVKIDTPAGLVTAYAKVEQGQVTSVSFHNVPSFVLALDETIAVPGLGSVRYDIAFGGAFYAFVQAEDVGLTCTPDNFRLLIEKGMAIKRAIMQSRPIPHPFDADLSFLYGTIFIGPPIGKQADSRNVCIFAEGEVDRSPTGTGVSARMALHHARSEISIGQKMVIESIIGSSFTGSIVETTTFGPYSAVIPEVEGTAHITGKHEFYLDPADPLQHGFILR</sequence>
<name>A0A081BXP4_VECG1</name>
<protein>
    <submittedName>
        <fullName evidence="2">Proline racemase</fullName>
    </submittedName>
</protein>
<dbReference type="SFLD" id="SFLDS00028">
    <property type="entry name" value="Proline_Racemase"/>
    <property type="match status" value="1"/>
</dbReference>
<organism evidence="2 3">
    <name type="scientific">Vecturithrix granuli</name>
    <dbReference type="NCBI Taxonomy" id="1499967"/>
    <lineage>
        <taxon>Bacteria</taxon>
        <taxon>Candidatus Moduliflexota</taxon>
        <taxon>Candidatus Vecturitrichia</taxon>
        <taxon>Candidatus Vecturitrichales</taxon>
        <taxon>Candidatus Vecturitrichaceae</taxon>
        <taxon>Candidatus Vecturithrix</taxon>
    </lineage>
</organism>
<dbReference type="PANTHER" id="PTHR33442">
    <property type="entry name" value="TRANS-3-HYDROXY-L-PROLINE DEHYDRATASE"/>
    <property type="match status" value="1"/>
</dbReference>
<dbReference type="FunFam" id="3.10.310.10:FF:000003">
    <property type="entry name" value="Proline racemase"/>
    <property type="match status" value="1"/>
</dbReference>
<reference evidence="2 3" key="1">
    <citation type="journal article" date="2015" name="PeerJ">
        <title>First genomic representation of candidate bacterial phylum KSB3 points to enhanced environmental sensing as a trigger of wastewater bulking.</title>
        <authorList>
            <person name="Sekiguchi Y."/>
            <person name="Ohashi A."/>
            <person name="Parks D.H."/>
            <person name="Yamauchi T."/>
            <person name="Tyson G.W."/>
            <person name="Hugenholtz P."/>
        </authorList>
    </citation>
    <scope>NUCLEOTIDE SEQUENCE [LARGE SCALE GENOMIC DNA]</scope>
</reference>